<comment type="caution">
    <text evidence="1">The sequence shown here is derived from an EMBL/GenBank/DDBJ whole genome shotgun (WGS) entry which is preliminary data.</text>
</comment>
<proteinExistence type="predicted"/>
<sequence>MTSEQLIIFRKAFKIATSGYISLPQVVCLEKITEIEFYSEGMRGGHKVRFFVKKNKLEEFYIDLFGSDDYSSFHKRIEKDGNIIELNNYKGQFGRTIYPDDPEKTESEHLEIQKYNSELHKELIEKGLERDLEHPDFEKIT</sequence>
<dbReference type="EMBL" id="JBHUOL010000004">
    <property type="protein sequence ID" value="MFD2907404.1"/>
    <property type="molecule type" value="Genomic_DNA"/>
</dbReference>
<evidence type="ECO:0000313" key="2">
    <source>
        <dbReference type="Proteomes" id="UP001597549"/>
    </source>
</evidence>
<evidence type="ECO:0000313" key="1">
    <source>
        <dbReference type="EMBL" id="MFD2907404.1"/>
    </source>
</evidence>
<keyword evidence="2" id="KW-1185">Reference proteome</keyword>
<name>A0ABW5Z3R7_9FLAO</name>
<accession>A0ABW5Z3R7</accession>
<gene>
    <name evidence="1" type="ORF">ACFSX9_01520</name>
</gene>
<dbReference type="RefSeq" id="WP_379803513.1">
    <property type="nucleotide sequence ID" value="NZ_JBHUOL010000004.1"/>
</dbReference>
<protein>
    <submittedName>
        <fullName evidence="1">Uncharacterized protein</fullName>
    </submittedName>
</protein>
<reference evidence="2" key="1">
    <citation type="journal article" date="2019" name="Int. J. Syst. Evol. Microbiol.">
        <title>The Global Catalogue of Microorganisms (GCM) 10K type strain sequencing project: providing services to taxonomists for standard genome sequencing and annotation.</title>
        <authorList>
            <consortium name="The Broad Institute Genomics Platform"/>
            <consortium name="The Broad Institute Genome Sequencing Center for Infectious Disease"/>
            <person name="Wu L."/>
            <person name="Ma J."/>
        </authorList>
    </citation>
    <scope>NUCLEOTIDE SEQUENCE [LARGE SCALE GENOMIC DNA]</scope>
    <source>
        <strain evidence="2">KCTC 52644</strain>
    </source>
</reference>
<dbReference type="Proteomes" id="UP001597549">
    <property type="component" value="Unassembled WGS sequence"/>
</dbReference>
<organism evidence="1 2">
    <name type="scientific">Flavobacterium ardleyense</name>
    <dbReference type="NCBI Taxonomy" id="2038737"/>
    <lineage>
        <taxon>Bacteria</taxon>
        <taxon>Pseudomonadati</taxon>
        <taxon>Bacteroidota</taxon>
        <taxon>Flavobacteriia</taxon>
        <taxon>Flavobacteriales</taxon>
        <taxon>Flavobacteriaceae</taxon>
        <taxon>Flavobacterium</taxon>
    </lineage>
</organism>